<keyword evidence="2" id="KW-1185">Reference proteome</keyword>
<evidence type="ECO:0000313" key="2">
    <source>
        <dbReference type="Proteomes" id="UP000664859"/>
    </source>
</evidence>
<protein>
    <submittedName>
        <fullName evidence="1">Uncharacterized protein</fullName>
    </submittedName>
</protein>
<name>A0A836CAB4_9STRA</name>
<evidence type="ECO:0000313" key="1">
    <source>
        <dbReference type="EMBL" id="KAG5177086.1"/>
    </source>
</evidence>
<reference evidence="1" key="1">
    <citation type="submission" date="2021-02" db="EMBL/GenBank/DDBJ databases">
        <title>First Annotated Genome of the Yellow-green Alga Tribonema minus.</title>
        <authorList>
            <person name="Mahan K.M."/>
        </authorList>
    </citation>
    <scope>NUCLEOTIDE SEQUENCE</scope>
    <source>
        <strain evidence="1">UTEX B ZZ1240</strain>
    </source>
</reference>
<dbReference type="EMBL" id="JAFCMP010000529">
    <property type="protein sequence ID" value="KAG5177086.1"/>
    <property type="molecule type" value="Genomic_DNA"/>
</dbReference>
<sequence length="426" mass="47214">MALRIMQAVACSNTGTTVRAALTRQRTPWRAAPTQFLMRLYDDWGIVGPSTATVHRMLDTKKLAQAPKLWGAKGAGANRQRQDIAQCQWLRRCAAGARRISAALQPNENIGNYMVRARRRVQAVKMLYWQAAAQARNKGRKLPDLVECVAITLLERSLAGSFKQQHRCSNKPRFDLEEMHTVLERLERTAKLRERDKRASAAAVIPTWFGNCCSDSRYSNRGSSGPDTAGGRQQRRSDCLTLSLQSQVTGTAALRRSWNGAKQSQRAPRLKLTTRASVTTARRRRSACGWSARSPGPTTTRIRIGATQSDSHGGQSCGSSGWRHAVKATSTTCSTGTHSRAALTRRRCGRGVRLRCFGGRRYGRGVRLRCFSGRRCSLWRTPSSTLFWRAALRTRTGCAPTLFGGRRCGRGVRLCSLGGRRCSFVA</sequence>
<proteinExistence type="predicted"/>
<accession>A0A836CAB4</accession>
<dbReference type="Proteomes" id="UP000664859">
    <property type="component" value="Unassembled WGS sequence"/>
</dbReference>
<organism evidence="1 2">
    <name type="scientific">Tribonema minus</name>
    <dbReference type="NCBI Taxonomy" id="303371"/>
    <lineage>
        <taxon>Eukaryota</taxon>
        <taxon>Sar</taxon>
        <taxon>Stramenopiles</taxon>
        <taxon>Ochrophyta</taxon>
        <taxon>PX clade</taxon>
        <taxon>Xanthophyceae</taxon>
        <taxon>Tribonematales</taxon>
        <taxon>Tribonemataceae</taxon>
        <taxon>Tribonema</taxon>
    </lineage>
</organism>
<gene>
    <name evidence="1" type="ORF">JKP88DRAFT_248999</name>
</gene>
<comment type="caution">
    <text evidence="1">The sequence shown here is derived from an EMBL/GenBank/DDBJ whole genome shotgun (WGS) entry which is preliminary data.</text>
</comment>
<dbReference type="AlphaFoldDB" id="A0A836CAB4"/>